<dbReference type="InterPro" id="IPR006214">
    <property type="entry name" value="Bax_inhibitor_1-related"/>
</dbReference>
<gene>
    <name evidence="6" type="ORF">IAC52_04370</name>
</gene>
<feature type="transmembrane region" description="Helical" evidence="5">
    <location>
        <begin position="66"/>
        <end position="86"/>
    </location>
</feature>
<dbReference type="AlphaFoldDB" id="A0A9D1LP83"/>
<feature type="transmembrane region" description="Helical" evidence="5">
    <location>
        <begin position="98"/>
        <end position="119"/>
    </location>
</feature>
<comment type="caution">
    <text evidence="6">The sequence shown here is derived from an EMBL/GenBank/DDBJ whole genome shotgun (WGS) entry which is preliminary data.</text>
</comment>
<sequence>MAFDSYSGYEQKPVFEQKSPVSSVGKALGRSYLYMGIALLVTALVAFVVGYGMTYWMTTSSSNAPFYVLMAAIIVSFIGMVIISFAMVKRLNSTGKSLWPGFIAYSVLMGICLSSFIIAGIDFLVVGEAFGISALAFLSVGLIGYFSKKDLNRLWLWVGVFSMVVLMTAIVAPLMFFFYFSSSAYLLYDLVMSVVILVMVLVVSAIDSYNIKKILEAGQGGTNIELYCAFSMYSDFIAIFVRVLYLLLILGVRRSD</sequence>
<proteinExistence type="predicted"/>
<keyword evidence="4 5" id="KW-0472">Membrane</keyword>
<feature type="transmembrane region" description="Helical" evidence="5">
    <location>
        <begin position="226"/>
        <end position="250"/>
    </location>
</feature>
<feature type="transmembrane region" description="Helical" evidence="5">
    <location>
        <begin position="125"/>
        <end position="147"/>
    </location>
</feature>
<accession>A0A9D1LP83</accession>
<feature type="transmembrane region" description="Helical" evidence="5">
    <location>
        <begin position="154"/>
        <end position="179"/>
    </location>
</feature>
<organism evidence="6 7">
    <name type="scientific">Candidatus Alloenteromonas pullicola</name>
    <dbReference type="NCBI Taxonomy" id="2840784"/>
    <lineage>
        <taxon>Bacteria</taxon>
        <taxon>Bacillati</taxon>
        <taxon>Bacillota</taxon>
        <taxon>Bacillota incertae sedis</taxon>
        <taxon>Candidatus Alloenteromonas</taxon>
    </lineage>
</organism>
<dbReference type="Proteomes" id="UP000824070">
    <property type="component" value="Unassembled WGS sequence"/>
</dbReference>
<reference evidence="6" key="1">
    <citation type="submission" date="2020-10" db="EMBL/GenBank/DDBJ databases">
        <authorList>
            <person name="Gilroy R."/>
        </authorList>
    </citation>
    <scope>NUCLEOTIDE SEQUENCE</scope>
    <source>
        <strain evidence="6">ChiGjej1B1-22543</strain>
    </source>
</reference>
<evidence type="ECO:0000313" key="6">
    <source>
        <dbReference type="EMBL" id="HIU45513.1"/>
    </source>
</evidence>
<evidence type="ECO:0000256" key="2">
    <source>
        <dbReference type="ARBA" id="ARBA00022692"/>
    </source>
</evidence>
<evidence type="ECO:0000313" key="7">
    <source>
        <dbReference type="Proteomes" id="UP000824070"/>
    </source>
</evidence>
<keyword evidence="3 5" id="KW-1133">Transmembrane helix</keyword>
<evidence type="ECO:0000256" key="1">
    <source>
        <dbReference type="ARBA" id="ARBA00004141"/>
    </source>
</evidence>
<feature type="transmembrane region" description="Helical" evidence="5">
    <location>
        <begin position="185"/>
        <end position="206"/>
    </location>
</feature>
<comment type="subcellular location">
    <subcellularLocation>
        <location evidence="1">Membrane</location>
        <topology evidence="1">Multi-pass membrane protein</topology>
    </subcellularLocation>
</comment>
<feature type="transmembrane region" description="Helical" evidence="5">
    <location>
        <begin position="32"/>
        <end position="54"/>
    </location>
</feature>
<dbReference type="Pfam" id="PF01027">
    <property type="entry name" value="Bax1-I"/>
    <property type="match status" value="1"/>
</dbReference>
<protein>
    <submittedName>
        <fullName evidence="6">US12 family protein</fullName>
    </submittedName>
</protein>
<evidence type="ECO:0000256" key="4">
    <source>
        <dbReference type="ARBA" id="ARBA00023136"/>
    </source>
</evidence>
<evidence type="ECO:0000256" key="5">
    <source>
        <dbReference type="SAM" id="Phobius"/>
    </source>
</evidence>
<dbReference type="GO" id="GO:0016020">
    <property type="term" value="C:membrane"/>
    <property type="evidence" value="ECO:0007669"/>
    <property type="project" value="UniProtKB-SubCell"/>
</dbReference>
<keyword evidence="2 5" id="KW-0812">Transmembrane</keyword>
<evidence type="ECO:0000256" key="3">
    <source>
        <dbReference type="ARBA" id="ARBA00022989"/>
    </source>
</evidence>
<name>A0A9D1LP83_9FIRM</name>
<reference evidence="6" key="2">
    <citation type="journal article" date="2021" name="PeerJ">
        <title>Extensive microbial diversity within the chicken gut microbiome revealed by metagenomics and culture.</title>
        <authorList>
            <person name="Gilroy R."/>
            <person name="Ravi A."/>
            <person name="Getino M."/>
            <person name="Pursley I."/>
            <person name="Horton D.L."/>
            <person name="Alikhan N.F."/>
            <person name="Baker D."/>
            <person name="Gharbi K."/>
            <person name="Hall N."/>
            <person name="Watson M."/>
            <person name="Adriaenssens E.M."/>
            <person name="Foster-Nyarko E."/>
            <person name="Jarju S."/>
            <person name="Secka A."/>
            <person name="Antonio M."/>
            <person name="Oren A."/>
            <person name="Chaudhuri R.R."/>
            <person name="La Ragione R."/>
            <person name="Hildebrand F."/>
            <person name="Pallen M.J."/>
        </authorList>
    </citation>
    <scope>NUCLEOTIDE SEQUENCE</scope>
    <source>
        <strain evidence="6">ChiGjej1B1-22543</strain>
    </source>
</reference>
<dbReference type="EMBL" id="DVMV01000037">
    <property type="protein sequence ID" value="HIU45513.1"/>
    <property type="molecule type" value="Genomic_DNA"/>
</dbReference>